<dbReference type="AlphaFoldDB" id="A0A9Q0AMJ2"/>
<evidence type="ECO:0008006" key="3">
    <source>
        <dbReference type="Google" id="ProtNLM"/>
    </source>
</evidence>
<gene>
    <name evidence="1" type="ORF">JX265_005783</name>
</gene>
<proteinExistence type="predicted"/>
<reference evidence="1" key="1">
    <citation type="submission" date="2021-03" db="EMBL/GenBank/DDBJ databases">
        <title>Revisited historic fungal species revealed as producer of novel bioactive compounds through whole genome sequencing and comparative genomics.</title>
        <authorList>
            <person name="Vignolle G.A."/>
            <person name="Hochenegger N."/>
            <person name="Mach R.L."/>
            <person name="Mach-Aigner A.R."/>
            <person name="Javad Rahimi M."/>
            <person name="Salim K.A."/>
            <person name="Chan C.M."/>
            <person name="Lim L.B.L."/>
            <person name="Cai F."/>
            <person name="Druzhinina I.S."/>
            <person name="U'Ren J.M."/>
            <person name="Derntl C."/>
        </authorList>
    </citation>
    <scope>NUCLEOTIDE SEQUENCE</scope>
    <source>
        <strain evidence="1">TUCIM 5799</strain>
    </source>
</reference>
<evidence type="ECO:0000313" key="1">
    <source>
        <dbReference type="EMBL" id="KAI1871797.1"/>
    </source>
</evidence>
<comment type="caution">
    <text evidence="1">The sequence shown here is derived from an EMBL/GenBank/DDBJ whole genome shotgun (WGS) entry which is preliminary data.</text>
</comment>
<keyword evidence="2" id="KW-1185">Reference proteome</keyword>
<accession>A0A9Q0AMJ2</accession>
<dbReference type="Proteomes" id="UP000829685">
    <property type="component" value="Unassembled WGS sequence"/>
</dbReference>
<name>A0A9Q0AMJ2_9PEZI</name>
<evidence type="ECO:0000313" key="2">
    <source>
        <dbReference type="Proteomes" id="UP000829685"/>
    </source>
</evidence>
<organism evidence="1 2">
    <name type="scientific">Neoarthrinium moseri</name>
    <dbReference type="NCBI Taxonomy" id="1658444"/>
    <lineage>
        <taxon>Eukaryota</taxon>
        <taxon>Fungi</taxon>
        <taxon>Dikarya</taxon>
        <taxon>Ascomycota</taxon>
        <taxon>Pezizomycotina</taxon>
        <taxon>Sordariomycetes</taxon>
        <taxon>Xylariomycetidae</taxon>
        <taxon>Amphisphaeriales</taxon>
        <taxon>Apiosporaceae</taxon>
        <taxon>Neoarthrinium</taxon>
    </lineage>
</organism>
<protein>
    <recommendedName>
        <fullName evidence="3">Aminoglycoside phosphotransferase domain-containing protein</fullName>
    </recommendedName>
</protein>
<sequence>MAATNINHEGHERRILALGGIVKGLGLDTSSISPVEYVDHAPFAFNNFVYKVELAKPATAAHFKTRAKKANIFAAFQGTTLLDSLHDHFGGLTFAANSQIVGGQMPLLPEGPWQRYKELWVARFKQQLKGADNSSLLNSWRVNGIRDRIDKFVNDHGIAELLKGVDTAQRVLVHGDLTKNNMLFAESHTGIFLLASDDLSPEHKVKWKIARAWDALLAARGAIRPSSIHGIDRLERLRQFEELLCPFDLGNEVMIERLKRKTPEWVEVKREAAMNQLLAFLDSVAA</sequence>
<dbReference type="EMBL" id="JAFIMR010000012">
    <property type="protein sequence ID" value="KAI1871797.1"/>
    <property type="molecule type" value="Genomic_DNA"/>
</dbReference>